<dbReference type="PANTHER" id="PTHR43424:SF1">
    <property type="entry name" value="LOCUS PUTATIVE PROTEIN 1-RELATED"/>
    <property type="match status" value="1"/>
</dbReference>
<accession>S2RBJ3</accession>
<dbReference type="Proteomes" id="UP000014243">
    <property type="component" value="Unassembled WGS sequence"/>
</dbReference>
<reference evidence="6 7" key="1">
    <citation type="journal article" date="2013" name="PLoS ONE">
        <title>Lactobacillus paracasei comparative genomics: towards species pan-genome definition and exploitation of diversity.</title>
        <authorList>
            <person name="Smokvina T."/>
            <person name="Wels M."/>
            <person name="Polka J."/>
            <person name="Chervaux C."/>
            <person name="Brisse S."/>
            <person name="Boekhorst J."/>
            <person name="van Hylckama Vlieg J.E."/>
            <person name="Siezen R.J."/>
        </authorList>
    </citation>
    <scope>NUCLEOTIDE SEQUENCE [LARGE SCALE GENOMIC DNA]</scope>
    <source>
        <strain evidence="6 7">Lpp126</strain>
    </source>
</reference>
<dbReference type="PANTHER" id="PTHR43424">
    <property type="entry name" value="LOCUS PUTATIVE PROTEIN 1-RELATED"/>
    <property type="match status" value="1"/>
</dbReference>
<dbReference type="InterPro" id="IPR002797">
    <property type="entry name" value="Polysacc_synth"/>
</dbReference>
<keyword evidence="4 5" id="KW-0472">Membrane</keyword>
<dbReference type="GO" id="GO:0016020">
    <property type="term" value="C:membrane"/>
    <property type="evidence" value="ECO:0007669"/>
    <property type="project" value="UniProtKB-SubCell"/>
</dbReference>
<keyword evidence="2 5" id="KW-0812">Transmembrane</keyword>
<sequence>MLWNMSYQVFILLLPIVTIPYVSRVLGPTGIGINAFTNSIVQYFVLFGTLGLTMYGNREVAYNRDNKQKLSNLFWELSLLRLITTGTSAAVYIGFIVISGQYQTFYLIQGLLLIATAIDMSWFFQGLEEFRITVLRNTLVKIVSLILIFTLVRTKNDLWLYILILTGSQVLGNVTLFPYLRSYVSKPRWHRLQLLSHLHPTIEMFIPQIATQVYLQVNKTMLGALVGVQASGFYDNSDKIVKILLAVVTATGTVLLPHSAHSFAQGRHDKVEASLNKSMHFILVLAFPMTAGLAGIAPVFTQVFFGAGFEPVSNLLMIESVVIVLIGISNATGVQYLLPTDLVQTV</sequence>
<dbReference type="EMBL" id="ANKC01000769">
    <property type="protein sequence ID" value="EPC74614.1"/>
    <property type="molecule type" value="Genomic_DNA"/>
</dbReference>
<feature type="transmembrane region" description="Helical" evidence="5">
    <location>
        <begin position="280"/>
        <end position="304"/>
    </location>
</feature>
<feature type="transmembrane region" description="Helical" evidence="5">
    <location>
        <begin position="316"/>
        <end position="338"/>
    </location>
</feature>
<evidence type="ECO:0000256" key="3">
    <source>
        <dbReference type="ARBA" id="ARBA00022989"/>
    </source>
</evidence>
<evidence type="ECO:0000256" key="5">
    <source>
        <dbReference type="SAM" id="Phobius"/>
    </source>
</evidence>
<comment type="subcellular location">
    <subcellularLocation>
        <location evidence="1">Membrane</location>
        <topology evidence="1">Multi-pass membrane protein</topology>
    </subcellularLocation>
</comment>
<feature type="transmembrane region" description="Helical" evidence="5">
    <location>
        <begin position="240"/>
        <end position="260"/>
    </location>
</feature>
<dbReference type="PATRIC" id="fig|1256206.3.peg.1645"/>
<feature type="transmembrane region" description="Helical" evidence="5">
    <location>
        <begin position="78"/>
        <end position="98"/>
    </location>
</feature>
<keyword evidence="3 5" id="KW-1133">Transmembrane helix</keyword>
<evidence type="ECO:0000313" key="7">
    <source>
        <dbReference type="Proteomes" id="UP000014243"/>
    </source>
</evidence>
<organism evidence="6 7">
    <name type="scientific">Lacticaseibacillus paracasei subsp. paracasei Lpp126</name>
    <dbReference type="NCBI Taxonomy" id="1256206"/>
    <lineage>
        <taxon>Bacteria</taxon>
        <taxon>Bacillati</taxon>
        <taxon>Bacillota</taxon>
        <taxon>Bacilli</taxon>
        <taxon>Lactobacillales</taxon>
        <taxon>Lactobacillaceae</taxon>
        <taxon>Lacticaseibacillus</taxon>
    </lineage>
</organism>
<feature type="transmembrane region" description="Helical" evidence="5">
    <location>
        <begin position="40"/>
        <end position="57"/>
    </location>
</feature>
<proteinExistence type="predicted"/>
<evidence type="ECO:0000313" key="6">
    <source>
        <dbReference type="EMBL" id="EPC74614.1"/>
    </source>
</evidence>
<gene>
    <name evidence="6" type="ORF">Lpp126_10738</name>
</gene>
<evidence type="ECO:0000256" key="1">
    <source>
        <dbReference type="ARBA" id="ARBA00004141"/>
    </source>
</evidence>
<evidence type="ECO:0000256" key="2">
    <source>
        <dbReference type="ARBA" id="ARBA00022692"/>
    </source>
</evidence>
<comment type="caution">
    <text evidence="6">The sequence shown here is derived from an EMBL/GenBank/DDBJ whole genome shotgun (WGS) entry which is preliminary data.</text>
</comment>
<dbReference type="Pfam" id="PF01943">
    <property type="entry name" value="Polysacc_synt"/>
    <property type="match status" value="1"/>
</dbReference>
<protein>
    <submittedName>
        <fullName evidence="6">Polysaccharide transporter protein</fullName>
    </submittedName>
</protein>
<feature type="transmembrane region" description="Helical" evidence="5">
    <location>
        <begin position="104"/>
        <end position="122"/>
    </location>
</feature>
<name>S2RBJ3_LACPA</name>
<dbReference type="AlphaFoldDB" id="S2RBJ3"/>
<feature type="transmembrane region" description="Helical" evidence="5">
    <location>
        <begin position="158"/>
        <end position="180"/>
    </location>
</feature>
<feature type="transmembrane region" description="Helical" evidence="5">
    <location>
        <begin position="134"/>
        <end position="152"/>
    </location>
</feature>
<dbReference type="InterPro" id="IPR052556">
    <property type="entry name" value="PolySynth_Transporter"/>
</dbReference>
<evidence type="ECO:0000256" key="4">
    <source>
        <dbReference type="ARBA" id="ARBA00023136"/>
    </source>
</evidence>